<dbReference type="PROSITE" id="PS50931">
    <property type="entry name" value="HTH_LYSR"/>
    <property type="match status" value="1"/>
</dbReference>
<dbReference type="Pfam" id="PF00126">
    <property type="entry name" value="HTH_1"/>
    <property type="match status" value="1"/>
</dbReference>
<keyword evidence="4" id="KW-0804">Transcription</keyword>
<organism evidence="6 7">
    <name type="scientific">Novosphingobium sediminicola</name>
    <dbReference type="NCBI Taxonomy" id="563162"/>
    <lineage>
        <taxon>Bacteria</taxon>
        <taxon>Pseudomonadati</taxon>
        <taxon>Pseudomonadota</taxon>
        <taxon>Alphaproteobacteria</taxon>
        <taxon>Sphingomonadales</taxon>
        <taxon>Sphingomonadaceae</taxon>
        <taxon>Novosphingobium</taxon>
    </lineage>
</organism>
<dbReference type="Proteomes" id="UP000548867">
    <property type="component" value="Unassembled WGS sequence"/>
</dbReference>
<reference evidence="6 7" key="1">
    <citation type="submission" date="2020-08" db="EMBL/GenBank/DDBJ databases">
        <title>Genomic Encyclopedia of Type Strains, Phase IV (KMG-IV): sequencing the most valuable type-strain genomes for metagenomic binning, comparative biology and taxonomic classification.</title>
        <authorList>
            <person name="Goeker M."/>
        </authorList>
    </citation>
    <scope>NUCLEOTIDE SEQUENCE [LARGE SCALE GENOMIC DNA]</scope>
    <source>
        <strain evidence="6 7">DSM 27057</strain>
    </source>
</reference>
<dbReference type="EMBL" id="JACIDX010000002">
    <property type="protein sequence ID" value="MBB3953855.1"/>
    <property type="molecule type" value="Genomic_DNA"/>
</dbReference>
<comment type="similarity">
    <text evidence="1">Belongs to the LysR transcriptional regulatory family.</text>
</comment>
<feature type="domain" description="HTH lysR-type" evidence="5">
    <location>
        <begin position="1"/>
        <end position="58"/>
    </location>
</feature>
<dbReference type="SUPFAM" id="SSF53850">
    <property type="entry name" value="Periplasmic binding protein-like II"/>
    <property type="match status" value="1"/>
</dbReference>
<evidence type="ECO:0000313" key="7">
    <source>
        <dbReference type="Proteomes" id="UP000548867"/>
    </source>
</evidence>
<evidence type="ECO:0000313" key="6">
    <source>
        <dbReference type="EMBL" id="MBB3953855.1"/>
    </source>
</evidence>
<accession>A0A7W6CHG9</accession>
<sequence length="306" mass="33350">MSETGLRYLLEALNAGSMRAASDRLNVAASSISRQIAQLEESYGLALIEKGRRGVRLTHAGEIVIAHYRNQVADREALRAKLEELRSVKSGHAVLAVGEGFLGSGFTDMIASFTAANPQIHLDLSVNSSQQIVRQVLDDEAHLGLVFQTPHDIKIHVRSVIAQPLMAIVAADHPLAGQSSVSLADLGRHPLCLSPRHFGLRQILAGAELRHNTYLEPVITTNSIHMMRETVRRGAAVTILPQLSVWSELESGELASIAIADDAMEDATISLILRAGRQLEGAPARLLKMVEAQLRQWNRPLRVAEV</sequence>
<dbReference type="Gene3D" id="3.40.190.290">
    <property type="match status" value="1"/>
</dbReference>
<dbReference type="GO" id="GO:0003677">
    <property type="term" value="F:DNA binding"/>
    <property type="evidence" value="ECO:0007669"/>
    <property type="project" value="UniProtKB-KW"/>
</dbReference>
<dbReference type="GO" id="GO:0003700">
    <property type="term" value="F:DNA-binding transcription factor activity"/>
    <property type="evidence" value="ECO:0007669"/>
    <property type="project" value="InterPro"/>
</dbReference>
<dbReference type="RefSeq" id="WP_246404210.1">
    <property type="nucleotide sequence ID" value="NZ_JACIDX010000002.1"/>
</dbReference>
<protein>
    <submittedName>
        <fullName evidence="6">DNA-binding transcriptional LysR family regulator</fullName>
    </submittedName>
</protein>
<keyword evidence="7" id="KW-1185">Reference proteome</keyword>
<evidence type="ECO:0000256" key="3">
    <source>
        <dbReference type="ARBA" id="ARBA00023125"/>
    </source>
</evidence>
<dbReference type="SUPFAM" id="SSF46785">
    <property type="entry name" value="Winged helix' DNA-binding domain"/>
    <property type="match status" value="1"/>
</dbReference>
<dbReference type="PANTHER" id="PTHR30419:SF8">
    <property type="entry name" value="NITROGEN ASSIMILATION TRANSCRIPTIONAL ACTIVATOR-RELATED"/>
    <property type="match status" value="1"/>
</dbReference>
<evidence type="ECO:0000259" key="5">
    <source>
        <dbReference type="PROSITE" id="PS50931"/>
    </source>
</evidence>
<dbReference type="Gene3D" id="1.10.10.10">
    <property type="entry name" value="Winged helix-like DNA-binding domain superfamily/Winged helix DNA-binding domain"/>
    <property type="match status" value="1"/>
</dbReference>
<dbReference type="AlphaFoldDB" id="A0A7W6CHG9"/>
<proteinExistence type="inferred from homology"/>
<evidence type="ECO:0000256" key="2">
    <source>
        <dbReference type="ARBA" id="ARBA00023015"/>
    </source>
</evidence>
<dbReference type="InterPro" id="IPR050950">
    <property type="entry name" value="HTH-type_LysR_regulators"/>
</dbReference>
<dbReference type="GO" id="GO:0005829">
    <property type="term" value="C:cytosol"/>
    <property type="evidence" value="ECO:0007669"/>
    <property type="project" value="TreeGrafter"/>
</dbReference>
<dbReference type="InterPro" id="IPR036390">
    <property type="entry name" value="WH_DNA-bd_sf"/>
</dbReference>
<comment type="caution">
    <text evidence="6">The sequence shown here is derived from an EMBL/GenBank/DDBJ whole genome shotgun (WGS) entry which is preliminary data.</text>
</comment>
<dbReference type="InterPro" id="IPR000847">
    <property type="entry name" value="LysR_HTH_N"/>
</dbReference>
<evidence type="ECO:0000256" key="1">
    <source>
        <dbReference type="ARBA" id="ARBA00009437"/>
    </source>
</evidence>
<keyword evidence="3 6" id="KW-0238">DNA-binding</keyword>
<dbReference type="InterPro" id="IPR036388">
    <property type="entry name" value="WH-like_DNA-bd_sf"/>
</dbReference>
<gene>
    <name evidence="6" type="ORF">GGR38_000782</name>
</gene>
<dbReference type="PANTHER" id="PTHR30419">
    <property type="entry name" value="HTH-TYPE TRANSCRIPTIONAL REGULATOR YBHD"/>
    <property type="match status" value="1"/>
</dbReference>
<dbReference type="InterPro" id="IPR005119">
    <property type="entry name" value="LysR_subst-bd"/>
</dbReference>
<evidence type="ECO:0000256" key="4">
    <source>
        <dbReference type="ARBA" id="ARBA00023163"/>
    </source>
</evidence>
<name>A0A7W6CHG9_9SPHN</name>
<keyword evidence="2" id="KW-0805">Transcription regulation</keyword>
<dbReference type="Pfam" id="PF03466">
    <property type="entry name" value="LysR_substrate"/>
    <property type="match status" value="1"/>
</dbReference>